<reference evidence="1 2" key="1">
    <citation type="submission" date="2014-06" db="EMBL/GenBank/DDBJ databases">
        <title>Genome evolution of avian class.</title>
        <authorList>
            <person name="Zhang G."/>
            <person name="Li C."/>
        </authorList>
    </citation>
    <scope>NUCLEOTIDE SEQUENCE [LARGE SCALE GENOMIC DNA]</scope>
    <source>
        <strain evidence="1">BGI_N309</strain>
    </source>
</reference>
<sequence>LHGIVAAVGARGSERLSDVVQDQRHVLQAAGNEGLHEGHVASEVRVAVVLPHHITGPVPQHLRLCLD</sequence>
<name>A0A099ZI53_TINGU</name>
<feature type="non-terminal residue" evidence="1">
    <location>
        <position position="67"/>
    </location>
</feature>
<organism evidence="1 2">
    <name type="scientific">Tinamus guttatus</name>
    <name type="common">White-throated tinamou</name>
    <dbReference type="NCBI Taxonomy" id="94827"/>
    <lineage>
        <taxon>Eukaryota</taxon>
        <taxon>Metazoa</taxon>
        <taxon>Chordata</taxon>
        <taxon>Craniata</taxon>
        <taxon>Vertebrata</taxon>
        <taxon>Euteleostomi</taxon>
        <taxon>Archelosauria</taxon>
        <taxon>Archosauria</taxon>
        <taxon>Dinosauria</taxon>
        <taxon>Saurischia</taxon>
        <taxon>Theropoda</taxon>
        <taxon>Coelurosauria</taxon>
        <taxon>Aves</taxon>
        <taxon>Palaeognathae</taxon>
        <taxon>Tinamiformes</taxon>
        <taxon>Tinamidae</taxon>
        <taxon>Tinamus</taxon>
    </lineage>
</organism>
<evidence type="ECO:0000313" key="1">
    <source>
        <dbReference type="EMBL" id="KGL81446.1"/>
    </source>
</evidence>
<dbReference type="EMBL" id="KL894130">
    <property type="protein sequence ID" value="KGL81446.1"/>
    <property type="molecule type" value="Genomic_DNA"/>
</dbReference>
<protein>
    <submittedName>
        <fullName evidence="1">Uncharacterized protein</fullName>
    </submittedName>
</protein>
<accession>A0A099ZI53</accession>
<keyword evidence="2" id="KW-1185">Reference proteome</keyword>
<dbReference type="AlphaFoldDB" id="A0A099ZI53"/>
<evidence type="ECO:0000313" key="2">
    <source>
        <dbReference type="Proteomes" id="UP000053641"/>
    </source>
</evidence>
<gene>
    <name evidence="1" type="ORF">N309_04575</name>
</gene>
<dbReference type="Proteomes" id="UP000053641">
    <property type="component" value="Unassembled WGS sequence"/>
</dbReference>
<proteinExistence type="predicted"/>
<feature type="non-terminal residue" evidence="1">
    <location>
        <position position="1"/>
    </location>
</feature>